<reference evidence="1 2" key="1">
    <citation type="submission" date="2018-07" db="EMBL/GenBank/DDBJ databases">
        <title>Genomic Encyclopedia of Type Strains, Phase IV (KMG-IV): sequencing the most valuable type-strain genomes for metagenomic binning, comparative biology and taxonomic classification.</title>
        <authorList>
            <person name="Goeker M."/>
        </authorList>
    </citation>
    <scope>NUCLEOTIDE SEQUENCE [LARGE SCALE GENOMIC DNA]</scope>
    <source>
        <strain evidence="1 2">DSM 14324</strain>
    </source>
</reference>
<dbReference type="RefSeq" id="WP_147301535.1">
    <property type="nucleotide sequence ID" value="NZ_QRDJ01000008.1"/>
</dbReference>
<evidence type="ECO:0000313" key="1">
    <source>
        <dbReference type="EMBL" id="REC94286.1"/>
    </source>
</evidence>
<dbReference type="Proteomes" id="UP000256334">
    <property type="component" value="Unassembled WGS sequence"/>
</dbReference>
<sequence length="476" mass="55079">MKIKNMLSLALKALSQEPEVYIAYLFGNKTHELSFLNKKKKMYTGKLQRIIIFFWIALRRFSLLQKKVKRVDVVYYAETSNQFNSLIPSYNEISKIEKCSFILDKEAAGKKSKVCNSYKLGFDMKHLIGSLYLMLARHSKLDKELNEKNLSKEIKYNLDKFYVPYPYLLFFLSFLKNAQPRVVVVSNDHNPTNRSLKLAAEVLKIKTAYMQHASVSNLFPPLEFDYAFLDGVISLNEYVECQNKAKRIRKSKSRVYLCGQQKKVLKNNSSIKKRGVGIGVNKLDDVKKVISLIERLNRLDCKVYVRVHPYQGKEFLNSISNRFRNNESVEIINPRDISLSDFFGFCSVLIAADTSLHLEAALAGIETYYYNMGGEKTDYYGFVRNGVSNYLPKDLKTIEISKNDEKGKRETAIRKYSESYKTSWQDKEGCLVASILKDIVNETDCSDRFFYRLEPSFCFDKVFLLNHKGSNDVDLQ</sequence>
<name>A0A3D9DU52_9GAMM</name>
<organism evidence="1 2">
    <name type="scientific">Kushneria indalinina DSM 14324</name>
    <dbReference type="NCBI Taxonomy" id="1122140"/>
    <lineage>
        <taxon>Bacteria</taxon>
        <taxon>Pseudomonadati</taxon>
        <taxon>Pseudomonadota</taxon>
        <taxon>Gammaproteobacteria</taxon>
        <taxon>Oceanospirillales</taxon>
        <taxon>Halomonadaceae</taxon>
        <taxon>Kushneria</taxon>
    </lineage>
</organism>
<comment type="caution">
    <text evidence="1">The sequence shown here is derived from an EMBL/GenBank/DDBJ whole genome shotgun (WGS) entry which is preliminary data.</text>
</comment>
<accession>A0A3D9DU52</accession>
<keyword evidence="2" id="KW-1185">Reference proteome</keyword>
<proteinExistence type="predicted"/>
<dbReference type="EMBL" id="QRDJ01000008">
    <property type="protein sequence ID" value="REC94286.1"/>
    <property type="molecule type" value="Genomic_DNA"/>
</dbReference>
<dbReference type="AlphaFoldDB" id="A0A3D9DU52"/>
<evidence type="ECO:0008006" key="3">
    <source>
        <dbReference type="Google" id="ProtNLM"/>
    </source>
</evidence>
<gene>
    <name evidence="1" type="ORF">C8D72_2657</name>
</gene>
<dbReference type="OrthoDB" id="7284833at2"/>
<protein>
    <recommendedName>
        <fullName evidence="3">CDP-glycerol:poly(Glycerophosphate) glycerophosphotransferase</fullName>
    </recommendedName>
</protein>
<evidence type="ECO:0000313" key="2">
    <source>
        <dbReference type="Proteomes" id="UP000256334"/>
    </source>
</evidence>